<evidence type="ECO:0000256" key="3">
    <source>
        <dbReference type="ARBA" id="ARBA00022692"/>
    </source>
</evidence>
<feature type="transmembrane region" description="Helical" evidence="8">
    <location>
        <begin position="161"/>
        <end position="181"/>
    </location>
</feature>
<sequence>MKYALLSLAFLLLAVGLSLILRRASMKARGAQTDTAPTSTAWRGTVRIAGVNEGAVLIASAALLVLTAVFDSLMIASNLFTYSESLISGIRVGLAPIEDFAYPVAMVILLPALWVFLRSQPAISVRLLLKHAFVVSRPVSWINTAFPFAAGYLMSTREVDWILVVGTLYYLVPYNLAMYGINDVFDYESDINNPRKGGLEGALLPPSYHQPMLWLCWWSNVPFLVILLAVGSPLSVLAFAISTFAVIAYSAPILRFKERPFLDSLTSSTHFVSPALVGMTVAGAQLDASVAVLLLSFFCWGIAAHAFGAVQDIGPDREAGIGSVATVVGARKTVVFSLVMWGVAGLLMLSTPWPGPLAAVLALPYLINCAPYLRVTDETAATTNAAWRRFIWLNYASGFLVTLLLILEWTTRSS</sequence>
<evidence type="ECO:0000313" key="10">
    <source>
        <dbReference type="Proteomes" id="UP000580797"/>
    </source>
</evidence>
<reference evidence="9 10" key="1">
    <citation type="submission" date="2020-08" db="EMBL/GenBank/DDBJ databases">
        <title>Sequencing the genomes of 1000 actinobacteria strains.</title>
        <authorList>
            <person name="Klenk H.-P."/>
        </authorList>
    </citation>
    <scope>NUCLEOTIDE SEQUENCE [LARGE SCALE GENOMIC DNA]</scope>
    <source>
        <strain evidence="9 10">DSM 105783</strain>
    </source>
</reference>
<evidence type="ECO:0000256" key="5">
    <source>
        <dbReference type="ARBA" id="ARBA00022989"/>
    </source>
</evidence>
<gene>
    <name evidence="9" type="ORF">HD598_000978</name>
</gene>
<accession>A0A7W8TSW7</accession>
<dbReference type="NCBIfam" id="NF009608">
    <property type="entry name" value="PRK13105.1"/>
    <property type="match status" value="1"/>
</dbReference>
<dbReference type="InterPro" id="IPR017825">
    <property type="entry name" value="Lycopene_cyclase_dom"/>
</dbReference>
<feature type="transmembrane region" description="Helical" evidence="8">
    <location>
        <begin position="355"/>
        <end position="375"/>
    </location>
</feature>
<dbReference type="Proteomes" id="UP000580797">
    <property type="component" value="Unassembled WGS sequence"/>
</dbReference>
<dbReference type="EMBL" id="JACHDR010000001">
    <property type="protein sequence ID" value="MBB5512291.1"/>
    <property type="molecule type" value="Genomic_DNA"/>
</dbReference>
<comment type="caution">
    <text evidence="9">The sequence shown here is derived from an EMBL/GenBank/DDBJ whole genome shotgun (WGS) entry which is preliminary data.</text>
</comment>
<organism evidence="9 10">
    <name type="scientific">Neomicrococcus aestuarii</name>
    <dbReference type="NCBI Taxonomy" id="556325"/>
    <lineage>
        <taxon>Bacteria</taxon>
        <taxon>Bacillati</taxon>
        <taxon>Actinomycetota</taxon>
        <taxon>Actinomycetes</taxon>
        <taxon>Micrococcales</taxon>
        <taxon>Micrococcaceae</taxon>
        <taxon>Neomicrococcus</taxon>
    </lineage>
</organism>
<dbReference type="PANTHER" id="PTHR42723">
    <property type="entry name" value="CHLOROPHYLL SYNTHASE"/>
    <property type="match status" value="1"/>
</dbReference>
<name>A0A7W8TSW7_9MICC</name>
<dbReference type="Pfam" id="PF01040">
    <property type="entry name" value="UbiA"/>
    <property type="match status" value="1"/>
</dbReference>
<evidence type="ECO:0000256" key="7">
    <source>
        <dbReference type="ARBA" id="ARBA00023235"/>
    </source>
</evidence>
<dbReference type="RefSeq" id="WP_311538951.1">
    <property type="nucleotide sequence ID" value="NZ_BAAARH010000015.1"/>
</dbReference>
<evidence type="ECO:0000256" key="8">
    <source>
        <dbReference type="SAM" id="Phobius"/>
    </source>
</evidence>
<proteinExistence type="predicted"/>
<comment type="pathway">
    <text evidence="2">Carotenoid biosynthesis.</text>
</comment>
<dbReference type="InterPro" id="IPR050475">
    <property type="entry name" value="Prenyltransferase_related"/>
</dbReference>
<comment type="subcellular location">
    <subcellularLocation>
        <location evidence="1">Membrane</location>
        <topology evidence="1">Multi-pass membrane protein</topology>
    </subcellularLocation>
</comment>
<evidence type="ECO:0000256" key="1">
    <source>
        <dbReference type="ARBA" id="ARBA00004141"/>
    </source>
</evidence>
<evidence type="ECO:0000256" key="2">
    <source>
        <dbReference type="ARBA" id="ARBA00004829"/>
    </source>
</evidence>
<dbReference type="GO" id="GO:0016020">
    <property type="term" value="C:membrane"/>
    <property type="evidence" value="ECO:0007669"/>
    <property type="project" value="UniProtKB-SubCell"/>
</dbReference>
<feature type="transmembrane region" description="Helical" evidence="8">
    <location>
        <begin position="100"/>
        <end position="117"/>
    </location>
</feature>
<dbReference type="InterPro" id="IPR044878">
    <property type="entry name" value="UbiA_sf"/>
</dbReference>
<protein>
    <submittedName>
        <fullName evidence="9">Lycopene cyclase domain-containing protein</fullName>
    </submittedName>
</protein>
<keyword evidence="6 8" id="KW-0472">Membrane</keyword>
<keyword evidence="3 8" id="KW-0812">Transmembrane</keyword>
<evidence type="ECO:0000313" key="9">
    <source>
        <dbReference type="EMBL" id="MBB5512291.1"/>
    </source>
</evidence>
<dbReference type="CDD" id="cd13966">
    <property type="entry name" value="PT_UbiA_4"/>
    <property type="match status" value="1"/>
</dbReference>
<feature type="transmembrane region" description="Helical" evidence="8">
    <location>
        <begin position="221"/>
        <end position="249"/>
    </location>
</feature>
<feature type="transmembrane region" description="Helical" evidence="8">
    <location>
        <begin position="387"/>
        <end position="407"/>
    </location>
</feature>
<dbReference type="Gene3D" id="1.10.357.140">
    <property type="entry name" value="UbiA prenyltransferase"/>
    <property type="match status" value="1"/>
</dbReference>
<keyword evidence="7" id="KW-0413">Isomerase</keyword>
<dbReference type="NCBIfam" id="TIGR03462">
    <property type="entry name" value="CarR_dom_SF"/>
    <property type="match status" value="1"/>
</dbReference>
<dbReference type="GO" id="GO:0016117">
    <property type="term" value="P:carotenoid biosynthetic process"/>
    <property type="evidence" value="ECO:0007669"/>
    <property type="project" value="UniProtKB-KW"/>
</dbReference>
<evidence type="ECO:0000256" key="4">
    <source>
        <dbReference type="ARBA" id="ARBA00022746"/>
    </source>
</evidence>
<keyword evidence="4" id="KW-0125">Carotenoid biosynthesis</keyword>
<dbReference type="AlphaFoldDB" id="A0A7W8TSW7"/>
<dbReference type="InterPro" id="IPR000537">
    <property type="entry name" value="UbiA_prenyltransferase"/>
</dbReference>
<dbReference type="GO" id="GO:0016765">
    <property type="term" value="F:transferase activity, transferring alkyl or aryl (other than methyl) groups"/>
    <property type="evidence" value="ECO:0007669"/>
    <property type="project" value="InterPro"/>
</dbReference>
<evidence type="ECO:0000256" key="6">
    <source>
        <dbReference type="ARBA" id="ARBA00023136"/>
    </source>
</evidence>
<dbReference type="Gene3D" id="1.20.120.1780">
    <property type="entry name" value="UbiA prenyltransferase"/>
    <property type="match status" value="1"/>
</dbReference>
<feature type="transmembrane region" description="Helical" evidence="8">
    <location>
        <begin position="288"/>
        <end position="310"/>
    </location>
</feature>
<dbReference type="GO" id="GO:0016872">
    <property type="term" value="F:intramolecular lyase activity"/>
    <property type="evidence" value="ECO:0007669"/>
    <property type="project" value="InterPro"/>
</dbReference>
<feature type="transmembrane region" description="Helical" evidence="8">
    <location>
        <begin position="54"/>
        <end position="80"/>
    </location>
</feature>
<dbReference type="GO" id="GO:0045436">
    <property type="term" value="F:lycopene beta cyclase activity"/>
    <property type="evidence" value="ECO:0007669"/>
    <property type="project" value="UniProtKB-ARBA"/>
</dbReference>
<dbReference type="PANTHER" id="PTHR42723:SF1">
    <property type="entry name" value="CHLOROPHYLL SYNTHASE, CHLOROPLASTIC"/>
    <property type="match status" value="1"/>
</dbReference>
<keyword evidence="5 8" id="KW-1133">Transmembrane helix</keyword>